<evidence type="ECO:0000256" key="7">
    <source>
        <dbReference type="RuleBase" id="RU004466"/>
    </source>
</evidence>
<reference evidence="8" key="1">
    <citation type="journal article" date="2021" name="Front. Plant Sci.">
        <title>Chromosome-Scale Genome Assembly for Chinese Sour Jujube and Insights Into Its Genome Evolution and Domestication Signature.</title>
        <authorList>
            <person name="Shen L.-Y."/>
            <person name="Luo H."/>
            <person name="Wang X.-L."/>
            <person name="Wang X.-M."/>
            <person name="Qiu X.-J."/>
            <person name="Liu H."/>
            <person name="Zhou S.-S."/>
            <person name="Jia K.-H."/>
            <person name="Nie S."/>
            <person name="Bao Y.-T."/>
            <person name="Zhang R.-G."/>
            <person name="Yun Q.-Z."/>
            <person name="Chai Y.-H."/>
            <person name="Lu J.-Y."/>
            <person name="Li Y."/>
            <person name="Zhao S.-W."/>
            <person name="Mao J.-F."/>
            <person name="Jia S.-G."/>
            <person name="Mao Y.-M."/>
        </authorList>
    </citation>
    <scope>NUCLEOTIDE SEQUENCE</scope>
    <source>
        <strain evidence="8">AT0</strain>
        <tissue evidence="8">Leaf</tissue>
    </source>
</reference>
<dbReference type="InterPro" id="IPR000092">
    <property type="entry name" value="Polyprenyl_synt"/>
</dbReference>
<keyword evidence="6" id="KW-0414">Isoprene biosynthesis</keyword>
<proteinExistence type="inferred from homology"/>
<evidence type="ECO:0000256" key="3">
    <source>
        <dbReference type="ARBA" id="ARBA00022679"/>
    </source>
</evidence>
<organism evidence="8 9">
    <name type="scientific">Ziziphus jujuba var. spinosa</name>
    <dbReference type="NCBI Taxonomy" id="714518"/>
    <lineage>
        <taxon>Eukaryota</taxon>
        <taxon>Viridiplantae</taxon>
        <taxon>Streptophyta</taxon>
        <taxon>Embryophyta</taxon>
        <taxon>Tracheophyta</taxon>
        <taxon>Spermatophyta</taxon>
        <taxon>Magnoliopsida</taxon>
        <taxon>eudicotyledons</taxon>
        <taxon>Gunneridae</taxon>
        <taxon>Pentapetalae</taxon>
        <taxon>rosids</taxon>
        <taxon>fabids</taxon>
        <taxon>Rosales</taxon>
        <taxon>Rhamnaceae</taxon>
        <taxon>Paliureae</taxon>
        <taxon>Ziziphus</taxon>
    </lineage>
</organism>
<dbReference type="Gene3D" id="1.10.600.10">
    <property type="entry name" value="Farnesyl Diphosphate Synthase"/>
    <property type="match status" value="2"/>
</dbReference>
<comment type="cofactor">
    <cofactor evidence="1">
        <name>Mg(2+)</name>
        <dbReference type="ChEBI" id="CHEBI:18420"/>
    </cofactor>
</comment>
<comment type="caution">
    <text evidence="8">The sequence shown here is derived from an EMBL/GenBank/DDBJ whole genome shotgun (WGS) entry which is preliminary data.</text>
</comment>
<accession>A0A978VL27</accession>
<dbReference type="Proteomes" id="UP000813462">
    <property type="component" value="Unassembled WGS sequence"/>
</dbReference>
<dbReference type="PANTHER" id="PTHR43281">
    <property type="entry name" value="FARNESYL DIPHOSPHATE SYNTHASE"/>
    <property type="match status" value="1"/>
</dbReference>
<protein>
    <submittedName>
        <fullName evidence="8">Uncharacterized protein</fullName>
    </submittedName>
</protein>
<evidence type="ECO:0000313" key="8">
    <source>
        <dbReference type="EMBL" id="KAH7533796.1"/>
    </source>
</evidence>
<dbReference type="GO" id="GO:0004659">
    <property type="term" value="F:prenyltransferase activity"/>
    <property type="evidence" value="ECO:0007669"/>
    <property type="project" value="InterPro"/>
</dbReference>
<dbReference type="CDD" id="cd00867">
    <property type="entry name" value="Trans_IPPS"/>
    <property type="match status" value="1"/>
</dbReference>
<dbReference type="SUPFAM" id="SSF48576">
    <property type="entry name" value="Terpenoid synthases"/>
    <property type="match status" value="1"/>
</dbReference>
<evidence type="ECO:0000313" key="9">
    <source>
        <dbReference type="Proteomes" id="UP000813462"/>
    </source>
</evidence>
<dbReference type="EMBL" id="JAEACU010000004">
    <property type="protein sequence ID" value="KAH7533796.1"/>
    <property type="molecule type" value="Genomic_DNA"/>
</dbReference>
<gene>
    <name evidence="8" type="ORF">FEM48_Zijuj04G0169800</name>
</gene>
<name>A0A978VL27_ZIZJJ</name>
<evidence type="ECO:0000256" key="1">
    <source>
        <dbReference type="ARBA" id="ARBA00001946"/>
    </source>
</evidence>
<evidence type="ECO:0000256" key="4">
    <source>
        <dbReference type="ARBA" id="ARBA00022723"/>
    </source>
</evidence>
<evidence type="ECO:0000256" key="2">
    <source>
        <dbReference type="ARBA" id="ARBA00006706"/>
    </source>
</evidence>
<keyword evidence="3 7" id="KW-0808">Transferase</keyword>
<dbReference type="AlphaFoldDB" id="A0A978VL27"/>
<sequence length="250" mass="27225">MALFAIPRNPTIIGLKFLTRTPFGHLKLVTLNNIKATMKNIHKPHFPPSKLGEKLVAMKAKRVLEALDEAIPLKHPEEIHKAMRYSVFFDGKCLRPTLCLASCELVEGDENSAMPIACAVEMVQVMSLILFGEETAILTTSSLLSLSFQHIAERSIEVPLNCVVGAIVELGSPVGFTIGGELLDLLEASMVCGAIIGGANEMEIQRLKKYARHLGLACRIVNGIQDITLSTKELGRTAGKDLESDKATYT</sequence>
<dbReference type="InterPro" id="IPR008949">
    <property type="entry name" value="Isoprenoid_synthase_dom_sf"/>
</dbReference>
<dbReference type="Pfam" id="PF00348">
    <property type="entry name" value="polyprenyl_synt"/>
    <property type="match status" value="2"/>
</dbReference>
<dbReference type="PANTHER" id="PTHR43281:SF1">
    <property type="entry name" value="FARNESYL DIPHOSPHATE SYNTHASE"/>
    <property type="match status" value="1"/>
</dbReference>
<keyword evidence="4" id="KW-0479">Metal-binding</keyword>
<evidence type="ECO:0000256" key="6">
    <source>
        <dbReference type="ARBA" id="ARBA00023229"/>
    </source>
</evidence>
<dbReference type="GO" id="GO:0008299">
    <property type="term" value="P:isoprenoid biosynthetic process"/>
    <property type="evidence" value="ECO:0007669"/>
    <property type="project" value="UniProtKB-KW"/>
</dbReference>
<comment type="similarity">
    <text evidence="2 7">Belongs to the FPP/GGPP synthase family.</text>
</comment>
<evidence type="ECO:0000256" key="5">
    <source>
        <dbReference type="ARBA" id="ARBA00022842"/>
    </source>
</evidence>
<dbReference type="GO" id="GO:0046872">
    <property type="term" value="F:metal ion binding"/>
    <property type="evidence" value="ECO:0007669"/>
    <property type="project" value="UniProtKB-KW"/>
</dbReference>
<keyword evidence="5" id="KW-0460">Magnesium</keyword>